<name>A0A243B0I4_BACTU</name>
<proteinExistence type="predicted"/>
<dbReference type="EMBL" id="NFDL01000108">
    <property type="protein sequence ID" value="OTY36636.1"/>
    <property type="molecule type" value="Genomic_DNA"/>
</dbReference>
<comment type="caution">
    <text evidence="1">The sequence shown here is derived from an EMBL/GenBank/DDBJ whole genome shotgun (WGS) entry which is preliminary data.</text>
</comment>
<accession>A0A243B0I4</accession>
<protein>
    <submittedName>
        <fullName evidence="1">Uncharacterized protein</fullName>
    </submittedName>
</protein>
<dbReference type="AlphaFoldDB" id="A0A243B0I4"/>
<evidence type="ECO:0000313" key="2">
    <source>
        <dbReference type="Proteomes" id="UP000195089"/>
    </source>
</evidence>
<sequence length="124" mass="14504">MFTHKNTYERGSAGEVESQFLVEIYEGMGCEEVHEICLSQTDVYTQKFYLMENGKIIEIEIGLNTDELEWKCDGVELTKEKAILEIEHEISCYDMFQQARIDKGWMFKEKAQKFLTVLSERESA</sequence>
<evidence type="ECO:0000313" key="1">
    <source>
        <dbReference type="EMBL" id="OTY36636.1"/>
    </source>
</evidence>
<reference evidence="1 2" key="1">
    <citation type="submission" date="2016-10" db="EMBL/GenBank/DDBJ databases">
        <title>Comparative genomics of Bacillus thuringiensis reveals a path to pathogens against multiple invertebrate hosts.</title>
        <authorList>
            <person name="Zheng J."/>
            <person name="Gao Q."/>
            <person name="Liu H."/>
            <person name="Peng D."/>
            <person name="Ruan L."/>
            <person name="Sun M."/>
        </authorList>
    </citation>
    <scope>NUCLEOTIDE SEQUENCE [LARGE SCALE GENOMIC DNA]</scope>
    <source>
        <strain evidence="1">BGSC 4BX1</strain>
    </source>
</reference>
<gene>
    <name evidence="1" type="ORF">BK742_24250</name>
</gene>
<dbReference type="Proteomes" id="UP000195089">
    <property type="component" value="Unassembled WGS sequence"/>
</dbReference>
<organism evidence="1 2">
    <name type="scientific">Bacillus thuringiensis serovar pingluonsis</name>
    <dbReference type="NCBI Taxonomy" id="180881"/>
    <lineage>
        <taxon>Bacteria</taxon>
        <taxon>Bacillati</taxon>
        <taxon>Bacillota</taxon>
        <taxon>Bacilli</taxon>
        <taxon>Bacillales</taxon>
        <taxon>Bacillaceae</taxon>
        <taxon>Bacillus</taxon>
        <taxon>Bacillus cereus group</taxon>
    </lineage>
</organism>
<dbReference type="RefSeq" id="WP_088120414.1">
    <property type="nucleotide sequence ID" value="NZ_NFDL01000108.1"/>
</dbReference>